<protein>
    <submittedName>
        <fullName evidence="1">Uncharacterized protein</fullName>
    </submittedName>
</protein>
<dbReference type="EMBL" id="JACXVP010000003">
    <property type="protein sequence ID" value="KAG5615012.1"/>
    <property type="molecule type" value="Genomic_DNA"/>
</dbReference>
<proteinExistence type="predicted"/>
<organism evidence="1 2">
    <name type="scientific">Solanum commersonii</name>
    <name type="common">Commerson's wild potato</name>
    <name type="synonym">Commerson's nightshade</name>
    <dbReference type="NCBI Taxonomy" id="4109"/>
    <lineage>
        <taxon>Eukaryota</taxon>
        <taxon>Viridiplantae</taxon>
        <taxon>Streptophyta</taxon>
        <taxon>Embryophyta</taxon>
        <taxon>Tracheophyta</taxon>
        <taxon>Spermatophyta</taxon>
        <taxon>Magnoliopsida</taxon>
        <taxon>eudicotyledons</taxon>
        <taxon>Gunneridae</taxon>
        <taxon>Pentapetalae</taxon>
        <taxon>asterids</taxon>
        <taxon>lamiids</taxon>
        <taxon>Solanales</taxon>
        <taxon>Solanaceae</taxon>
        <taxon>Solanoideae</taxon>
        <taxon>Solaneae</taxon>
        <taxon>Solanum</taxon>
    </lineage>
</organism>
<dbReference type="AlphaFoldDB" id="A0A9J5ZSL9"/>
<evidence type="ECO:0000313" key="2">
    <source>
        <dbReference type="Proteomes" id="UP000824120"/>
    </source>
</evidence>
<dbReference type="Proteomes" id="UP000824120">
    <property type="component" value="Chromosome 3"/>
</dbReference>
<reference evidence="1 2" key="1">
    <citation type="submission" date="2020-09" db="EMBL/GenBank/DDBJ databases">
        <title>De no assembly of potato wild relative species, Solanum commersonii.</title>
        <authorList>
            <person name="Cho K."/>
        </authorList>
    </citation>
    <scope>NUCLEOTIDE SEQUENCE [LARGE SCALE GENOMIC DNA]</scope>
    <source>
        <strain evidence="1">LZ3.2</strain>
        <tissue evidence="1">Leaf</tissue>
    </source>
</reference>
<sequence>MRIFGNVHETLKEVDQKARKGVVGELPISSASSTVPPSDLECEDAKGKTLEILTNVAEQSSAAQSVKTINTS</sequence>
<gene>
    <name evidence="1" type="ORF">H5410_014836</name>
</gene>
<evidence type="ECO:0000313" key="1">
    <source>
        <dbReference type="EMBL" id="KAG5615012.1"/>
    </source>
</evidence>
<name>A0A9J5ZSL9_SOLCO</name>
<accession>A0A9J5ZSL9</accession>
<keyword evidence="2" id="KW-1185">Reference proteome</keyword>
<comment type="caution">
    <text evidence="1">The sequence shown here is derived from an EMBL/GenBank/DDBJ whole genome shotgun (WGS) entry which is preliminary data.</text>
</comment>